<proteinExistence type="predicted"/>
<dbReference type="AlphaFoldDB" id="A0A7J7IRX9"/>
<dbReference type="PROSITE" id="PS51340">
    <property type="entry name" value="MOSC"/>
    <property type="match status" value="1"/>
</dbReference>
<protein>
    <submittedName>
        <fullName evidence="2">YcbX</fullName>
    </submittedName>
</protein>
<dbReference type="GO" id="GO:0030151">
    <property type="term" value="F:molybdenum ion binding"/>
    <property type="evidence" value="ECO:0007669"/>
    <property type="project" value="InterPro"/>
</dbReference>
<dbReference type="InterPro" id="IPR005302">
    <property type="entry name" value="MoCF_Sase_C"/>
</dbReference>
<dbReference type="InterPro" id="IPR011037">
    <property type="entry name" value="Pyrv_Knase-like_insert_dom_sf"/>
</dbReference>
<organism evidence="2 3">
    <name type="scientific">Bugula neritina</name>
    <name type="common">Brown bryozoan</name>
    <name type="synonym">Sertularia neritina</name>
    <dbReference type="NCBI Taxonomy" id="10212"/>
    <lineage>
        <taxon>Eukaryota</taxon>
        <taxon>Metazoa</taxon>
        <taxon>Spiralia</taxon>
        <taxon>Lophotrochozoa</taxon>
        <taxon>Bryozoa</taxon>
        <taxon>Gymnolaemata</taxon>
        <taxon>Cheilostomatida</taxon>
        <taxon>Flustrina</taxon>
        <taxon>Buguloidea</taxon>
        <taxon>Bugulidae</taxon>
        <taxon>Bugula</taxon>
    </lineage>
</organism>
<dbReference type="OrthoDB" id="17255at2759"/>
<comment type="caution">
    <text evidence="2">The sequence shown here is derived from an EMBL/GenBank/DDBJ whole genome shotgun (WGS) entry which is preliminary data.</text>
</comment>
<feature type="domain" description="MOSC" evidence="1">
    <location>
        <begin position="9"/>
        <end position="158"/>
    </location>
</feature>
<dbReference type="GO" id="GO:0003824">
    <property type="term" value="F:catalytic activity"/>
    <property type="evidence" value="ECO:0007669"/>
    <property type="project" value="InterPro"/>
</dbReference>
<evidence type="ECO:0000313" key="2">
    <source>
        <dbReference type="EMBL" id="KAF6016585.1"/>
    </source>
</evidence>
<dbReference type="Pfam" id="PF03473">
    <property type="entry name" value="MOSC"/>
    <property type="match status" value="1"/>
</dbReference>
<accession>A0A7J7IRX9</accession>
<evidence type="ECO:0000259" key="1">
    <source>
        <dbReference type="PROSITE" id="PS51340"/>
    </source>
</evidence>
<sequence length="158" mass="17940">MDSFIRPLEKLDGSAFTRHRRPVESNAKTMYSDGYPYLLCNDRSVDQINQDVGKDLATWENFRPNILVTSTQGPYVEDEWREIEISGVQLFGEKPCGRCSFPNVNPQTGERNPKAEPYNTLYKTRLLKQYSKSSPMFGMNLVLDGEPGFISVGDSVMC</sequence>
<dbReference type="Proteomes" id="UP000593567">
    <property type="component" value="Unassembled WGS sequence"/>
</dbReference>
<reference evidence="2" key="1">
    <citation type="submission" date="2020-06" db="EMBL/GenBank/DDBJ databases">
        <title>Draft genome of Bugula neritina, a colonial animal packing powerful symbionts and potential medicines.</title>
        <authorList>
            <person name="Rayko M."/>
        </authorList>
    </citation>
    <scope>NUCLEOTIDE SEQUENCE [LARGE SCALE GENOMIC DNA]</scope>
    <source>
        <strain evidence="2">Kwan_BN1</strain>
    </source>
</reference>
<gene>
    <name evidence="2" type="ORF">EB796_025103</name>
</gene>
<keyword evidence="3" id="KW-1185">Reference proteome</keyword>
<dbReference type="SUPFAM" id="SSF50800">
    <property type="entry name" value="PK beta-barrel domain-like"/>
    <property type="match status" value="1"/>
</dbReference>
<name>A0A7J7IRX9_BUGNE</name>
<evidence type="ECO:0000313" key="3">
    <source>
        <dbReference type="Proteomes" id="UP000593567"/>
    </source>
</evidence>
<dbReference type="GO" id="GO:0030170">
    <property type="term" value="F:pyridoxal phosphate binding"/>
    <property type="evidence" value="ECO:0007669"/>
    <property type="project" value="InterPro"/>
</dbReference>
<dbReference type="EMBL" id="VXIV02003507">
    <property type="protein sequence ID" value="KAF6016585.1"/>
    <property type="molecule type" value="Genomic_DNA"/>
</dbReference>